<comment type="caution">
    <text evidence="1">The sequence shown here is derived from an EMBL/GenBank/DDBJ whole genome shotgun (WGS) entry which is preliminary data.</text>
</comment>
<sequence>MTEHARPWSRRALEEGGFQGFVPFAELAGADVPLAPGVYAVLRTSGEPPRFASTSPAGRFKQKDPAVAVEVLEKRWVDGPEVLYIGKATTGSAGRRGLQKRLEEYRRHGAGEPVAHWGGRYVWQLEDCDELLVAWNPTDEDAAAVESRMLGDFVDRYGVLPFANLRR</sequence>
<evidence type="ECO:0000313" key="1">
    <source>
        <dbReference type="EMBL" id="GAA4742345.1"/>
    </source>
</evidence>
<dbReference type="EMBL" id="BAABLP010000002">
    <property type="protein sequence ID" value="GAA4742345.1"/>
    <property type="molecule type" value="Genomic_DNA"/>
</dbReference>
<keyword evidence="2" id="KW-1185">Reference proteome</keyword>
<dbReference type="Proteomes" id="UP001500121">
    <property type="component" value="Unassembled WGS sequence"/>
</dbReference>
<protein>
    <recommendedName>
        <fullName evidence="3">GIY-YIG domain-containing protein</fullName>
    </recommendedName>
</protein>
<gene>
    <name evidence="1" type="ORF">GCM10025783_12150</name>
</gene>
<name>A0ABP8YZZ6_9MICO</name>
<dbReference type="RefSeq" id="WP_345480138.1">
    <property type="nucleotide sequence ID" value="NZ_BAABLP010000002.1"/>
</dbReference>
<organism evidence="1 2">
    <name type="scientific">Amnibacterium soli</name>
    <dbReference type="NCBI Taxonomy" id="1282736"/>
    <lineage>
        <taxon>Bacteria</taxon>
        <taxon>Bacillati</taxon>
        <taxon>Actinomycetota</taxon>
        <taxon>Actinomycetes</taxon>
        <taxon>Micrococcales</taxon>
        <taxon>Microbacteriaceae</taxon>
        <taxon>Amnibacterium</taxon>
    </lineage>
</organism>
<reference evidence="2" key="1">
    <citation type="journal article" date="2019" name="Int. J. Syst. Evol. Microbiol.">
        <title>The Global Catalogue of Microorganisms (GCM) 10K type strain sequencing project: providing services to taxonomists for standard genome sequencing and annotation.</title>
        <authorList>
            <consortium name="The Broad Institute Genomics Platform"/>
            <consortium name="The Broad Institute Genome Sequencing Center for Infectious Disease"/>
            <person name="Wu L."/>
            <person name="Ma J."/>
        </authorList>
    </citation>
    <scope>NUCLEOTIDE SEQUENCE [LARGE SCALE GENOMIC DNA]</scope>
    <source>
        <strain evidence="2">JCM 19015</strain>
    </source>
</reference>
<evidence type="ECO:0008006" key="3">
    <source>
        <dbReference type="Google" id="ProtNLM"/>
    </source>
</evidence>
<proteinExistence type="predicted"/>
<accession>A0ABP8YZZ6</accession>
<evidence type="ECO:0000313" key="2">
    <source>
        <dbReference type="Proteomes" id="UP001500121"/>
    </source>
</evidence>